<evidence type="ECO:0000256" key="2">
    <source>
        <dbReference type="ARBA" id="ARBA00022630"/>
    </source>
</evidence>
<proteinExistence type="predicted"/>
<protein>
    <submittedName>
        <fullName evidence="5">Flavodoxin</fullName>
    </submittedName>
</protein>
<keyword evidence="6" id="KW-1185">Reference proteome</keyword>
<dbReference type="SUPFAM" id="SSF52218">
    <property type="entry name" value="Flavoproteins"/>
    <property type="match status" value="1"/>
</dbReference>
<accession>A0ABU9MTI0</accession>
<dbReference type="Proteomes" id="UP001447008">
    <property type="component" value="Unassembled WGS sequence"/>
</dbReference>
<gene>
    <name evidence="5" type="ORF">WCN91_03960</name>
</gene>
<dbReference type="PANTHER" id="PTHR19384:SF128">
    <property type="entry name" value="NADPH OXIDOREDUCTASE A"/>
    <property type="match status" value="1"/>
</dbReference>
<dbReference type="NCBIfam" id="NF005989">
    <property type="entry name" value="PRK08105.1"/>
    <property type="match status" value="1"/>
</dbReference>
<comment type="cofactor">
    <cofactor evidence="1">
        <name>FMN</name>
        <dbReference type="ChEBI" id="CHEBI:58210"/>
    </cofactor>
</comment>
<dbReference type="EMBL" id="JBCGCU010000003">
    <property type="protein sequence ID" value="MEM0514602.1"/>
    <property type="molecule type" value="Genomic_DNA"/>
</dbReference>
<dbReference type="RefSeq" id="WP_342676521.1">
    <property type="nucleotide sequence ID" value="NZ_JBCGCU010000003.1"/>
</dbReference>
<keyword evidence="2" id="KW-0285">Flavoprotein</keyword>
<dbReference type="InterPro" id="IPR029039">
    <property type="entry name" value="Flavoprotein-like_sf"/>
</dbReference>
<feature type="domain" description="Flavodoxin-like" evidence="4">
    <location>
        <begin position="4"/>
        <end position="144"/>
    </location>
</feature>
<dbReference type="Gene3D" id="3.40.50.360">
    <property type="match status" value="1"/>
</dbReference>
<dbReference type="Pfam" id="PF00258">
    <property type="entry name" value="Flavodoxin_1"/>
    <property type="match status" value="1"/>
</dbReference>
<dbReference type="InterPro" id="IPR008254">
    <property type="entry name" value="Flavodoxin/NO_synth"/>
</dbReference>
<name>A0ABU9MTI0_9GAMM</name>
<evidence type="ECO:0000256" key="3">
    <source>
        <dbReference type="ARBA" id="ARBA00022643"/>
    </source>
</evidence>
<evidence type="ECO:0000259" key="4">
    <source>
        <dbReference type="PROSITE" id="PS50902"/>
    </source>
</evidence>
<evidence type="ECO:0000313" key="5">
    <source>
        <dbReference type="EMBL" id="MEM0514602.1"/>
    </source>
</evidence>
<dbReference type="PANTHER" id="PTHR19384">
    <property type="entry name" value="NITRIC OXIDE SYNTHASE-RELATED"/>
    <property type="match status" value="1"/>
</dbReference>
<evidence type="ECO:0000313" key="6">
    <source>
        <dbReference type="Proteomes" id="UP001447008"/>
    </source>
</evidence>
<keyword evidence="3" id="KW-0288">FMN</keyword>
<dbReference type="PROSITE" id="PS50902">
    <property type="entry name" value="FLAVODOXIN_LIKE"/>
    <property type="match status" value="1"/>
</dbReference>
<organism evidence="5 6">
    <name type="scientific">Pseudoalteromonas qingdaonensis</name>
    <dbReference type="NCBI Taxonomy" id="3131913"/>
    <lineage>
        <taxon>Bacteria</taxon>
        <taxon>Pseudomonadati</taxon>
        <taxon>Pseudomonadota</taxon>
        <taxon>Gammaproteobacteria</taxon>
        <taxon>Alteromonadales</taxon>
        <taxon>Pseudoalteromonadaceae</taxon>
        <taxon>Pseudoalteromonas</taxon>
    </lineage>
</organism>
<reference evidence="5 6" key="1">
    <citation type="submission" date="2024-03" db="EMBL/GenBank/DDBJ databases">
        <title>Pseudoalteromonas qingdaonensis sp. nov., isolated from the intestines of marine benthic organisms.</title>
        <authorList>
            <person name="Lin X."/>
            <person name="Fang S."/>
            <person name="Hu X."/>
        </authorList>
    </citation>
    <scope>NUCLEOTIDE SEQUENCE [LARGE SCALE GENOMIC DNA]</scope>
    <source>
        <strain evidence="5 6">YIC-827</strain>
    </source>
</reference>
<evidence type="ECO:0000256" key="1">
    <source>
        <dbReference type="ARBA" id="ARBA00001917"/>
    </source>
</evidence>
<comment type="caution">
    <text evidence="5">The sequence shown here is derived from an EMBL/GenBank/DDBJ whole genome shotgun (WGS) entry which is preliminary data.</text>
</comment>
<sequence>MATISIFYGSVYGAAERLAETLSAHINELGGSAKLVDNPQVEDIIAAEQILVVTSTTGQGDLPDNILPLYLSLQEQFPLLGAKPCAVIALGDSSYGETFCGGGRQFEELLIELQGKIIQPRLDIDAMVDFEPEPVALPWVERLVAQS</sequence>